<dbReference type="AlphaFoldDB" id="A0A6V7SLB1"/>
<dbReference type="GO" id="GO:0003677">
    <property type="term" value="F:DNA binding"/>
    <property type="evidence" value="ECO:0007669"/>
    <property type="project" value="InterPro"/>
</dbReference>
<dbReference type="SUPFAM" id="SSF54447">
    <property type="entry name" value="ssDNA-binding transcriptional regulator domain"/>
    <property type="match status" value="1"/>
</dbReference>
<evidence type="ECO:0000313" key="2">
    <source>
        <dbReference type="Proteomes" id="UP000515550"/>
    </source>
</evidence>
<dbReference type="InterPro" id="IPR009044">
    <property type="entry name" value="ssDNA-bd_transcriptional_reg"/>
</dbReference>
<protein>
    <submittedName>
        <fullName evidence="1">Uncharacterized protein</fullName>
    </submittedName>
</protein>
<dbReference type="Proteomes" id="UP000515550">
    <property type="component" value="Chromosome PVBDA_12"/>
</dbReference>
<dbReference type="Gene3D" id="2.30.31.10">
    <property type="entry name" value="Transcriptional Coactivator Pc4, Chain A"/>
    <property type="match status" value="1"/>
</dbReference>
<reference evidence="1 2" key="1">
    <citation type="submission" date="2020-08" db="EMBL/GenBank/DDBJ databases">
        <authorList>
            <person name="Ramaprasad A."/>
        </authorList>
    </citation>
    <scope>NUCLEOTIDE SEQUENCE [LARGE SCALE GENOMIC DNA]</scope>
</reference>
<accession>A0A6V7SLB1</accession>
<dbReference type="EMBL" id="LR865390">
    <property type="protein sequence ID" value="CAD2099083.1"/>
    <property type="molecule type" value="Genomic_DNA"/>
</dbReference>
<organism evidence="1 2">
    <name type="scientific">Plasmodium vinckei brucechwatti</name>
    <dbReference type="NCBI Taxonomy" id="119398"/>
    <lineage>
        <taxon>Eukaryota</taxon>
        <taxon>Sar</taxon>
        <taxon>Alveolata</taxon>
        <taxon>Apicomplexa</taxon>
        <taxon>Aconoidasida</taxon>
        <taxon>Haemosporida</taxon>
        <taxon>Plasmodiidae</taxon>
        <taxon>Plasmodium</taxon>
        <taxon>Plasmodium (Vinckeia)</taxon>
    </lineage>
</organism>
<dbReference type="VEuPathDB" id="PlasmoDB:PVBDA_1203740"/>
<proteinExistence type="predicted"/>
<gene>
    <name evidence="1" type="ORF">PVBDA_1203740</name>
</gene>
<dbReference type="GO" id="GO:0006355">
    <property type="term" value="P:regulation of DNA-templated transcription"/>
    <property type="evidence" value="ECO:0007669"/>
    <property type="project" value="InterPro"/>
</dbReference>
<evidence type="ECO:0000313" key="1">
    <source>
        <dbReference type="EMBL" id="CAD2099083.1"/>
    </source>
</evidence>
<sequence>MKGICVNTQAIKRINANWQNKGISTCVKALWDTTPLKYENICNTNLKTKNFTNLIKKNEYNTYKNRGFNYGYYNNNGHNYMSMNNNDNTPNNMPNYGNNGGNYPNAKYDSSNNFYQSKYNNNNNNTNNENTDNNITYQYYSIFGSTAMCLIKPVFPDCIVNKNKSTIYGKGGLQFVFMKRQSNCNRYDKNNKMNIFLKINNLSNMLLLTDIENLTSPITIKGSNNNYLIIDRHANKNDHIVIKYKYNPSNNTENNNFNDINNIDMEVNENANINEDQKNNYEELHVSCSFSEFLFFQKATNLLLPQLIGWAKPN</sequence>
<name>A0A6V7SLB1_PLAVN</name>